<name>A0A1N7AKQ4_9FIRM</name>
<dbReference type="EMBL" id="FTNC01000024">
    <property type="protein sequence ID" value="SIR39635.1"/>
    <property type="molecule type" value="Genomic_DNA"/>
</dbReference>
<proteinExistence type="predicted"/>
<dbReference type="OrthoDB" id="1494639at2"/>
<protein>
    <recommendedName>
        <fullName evidence="3">Peptidase M15</fullName>
    </recommendedName>
</protein>
<keyword evidence="2" id="KW-1185">Reference proteome</keyword>
<accession>A0A1N7AKQ4</accession>
<gene>
    <name evidence="1" type="ORF">SAMN05421834_1247</name>
</gene>
<organism evidence="1 2">
    <name type="scientific">Halanaerobium kushneri</name>
    <dbReference type="NCBI Taxonomy" id="56779"/>
    <lineage>
        <taxon>Bacteria</taxon>
        <taxon>Bacillati</taxon>
        <taxon>Bacillota</taxon>
        <taxon>Clostridia</taxon>
        <taxon>Halanaerobiales</taxon>
        <taxon>Halanaerobiaceae</taxon>
        <taxon>Halanaerobium</taxon>
    </lineage>
</organism>
<evidence type="ECO:0000313" key="1">
    <source>
        <dbReference type="EMBL" id="SIR39635.1"/>
    </source>
</evidence>
<dbReference type="SUPFAM" id="SSF55166">
    <property type="entry name" value="Hedgehog/DD-peptidase"/>
    <property type="match status" value="1"/>
</dbReference>
<evidence type="ECO:0008006" key="3">
    <source>
        <dbReference type="Google" id="ProtNLM"/>
    </source>
</evidence>
<reference evidence="2" key="1">
    <citation type="submission" date="2017-01" db="EMBL/GenBank/DDBJ databases">
        <authorList>
            <person name="Varghese N."/>
            <person name="Submissions S."/>
        </authorList>
    </citation>
    <scope>NUCLEOTIDE SEQUENCE [LARGE SCALE GENOMIC DNA]</scope>
    <source>
        <strain evidence="2">ATCC 700103</strain>
    </source>
</reference>
<dbReference type="Gene3D" id="3.30.1380.10">
    <property type="match status" value="1"/>
</dbReference>
<evidence type="ECO:0000313" key="2">
    <source>
        <dbReference type="Proteomes" id="UP000185669"/>
    </source>
</evidence>
<dbReference type="AlphaFoldDB" id="A0A1N7AKQ4"/>
<dbReference type="RefSeq" id="WP_076545811.1">
    <property type="nucleotide sequence ID" value="NZ_FTNC01000024.1"/>
</dbReference>
<dbReference type="Proteomes" id="UP000185669">
    <property type="component" value="Unassembled WGS sequence"/>
</dbReference>
<sequence>MKKAIYTTIIILGFLLFFNSVPGLAFSNGHANFSIKYEGLKIPFKTFSIFVLPGEEIKFEIAEENRDKTYQIELGEKVFESKNSFTWNAYQEVGHYRTLIKEKNSADPDARIKINIFVICPRNNKNGQYLEDFRIGYYPDIPADKKEYYTKPKGFLKIEELMLGINLTPHFKLEQFLTNQTRQFPQFIAIQESLLLKLEFFLEDINNAGYKADTFGIVSIYRTPYFNKKLGNNTDFSRHIFGDAADIFIDRNGNEWMDDLNGDGQSTIADSNILYNLAVEFDQKEKFAQLQGGVSSYKGNGVRGPFIHIDTRGFHINW</sequence>
<dbReference type="InterPro" id="IPR009045">
    <property type="entry name" value="Zn_M74/Hedgehog-like"/>
</dbReference>
<dbReference type="STRING" id="56779.SAMN05421834_1247"/>